<accession>A0A0F2MJP8</accession>
<dbReference type="EMBL" id="AXCR01000001">
    <property type="protein sequence ID" value="KJR89847.1"/>
    <property type="molecule type" value="Genomic_DNA"/>
</dbReference>
<name>A0A0F2MJP8_SPOSC</name>
<dbReference type="GeneID" id="27668723"/>
<evidence type="ECO:0000313" key="1">
    <source>
        <dbReference type="EMBL" id="KJR89847.1"/>
    </source>
</evidence>
<protein>
    <submittedName>
        <fullName evidence="1">Uncharacterized protein</fullName>
    </submittedName>
</protein>
<comment type="caution">
    <text evidence="1">The sequence shown here is derived from an EMBL/GenBank/DDBJ whole genome shotgun (WGS) entry which is preliminary data.</text>
</comment>
<sequence length="120" mass="13769">MEEADRLWQGAFSKGAGQNKADNLDGNTQARKVLFAFADETCLEHMVEEKYPSKFDKKNQGTLNAHVSFPLSFHHYQTLSFLLSPSRGAFVGARVVWAYEAYEAYVYHVAEFIRFRRDVV</sequence>
<dbReference type="KEGG" id="ssck:SPSK_06749"/>
<dbReference type="VEuPathDB" id="FungiDB:SPSK_06749"/>
<dbReference type="Proteomes" id="UP000033710">
    <property type="component" value="Unassembled WGS sequence"/>
</dbReference>
<dbReference type="RefSeq" id="XP_016592523.1">
    <property type="nucleotide sequence ID" value="XM_016733446.1"/>
</dbReference>
<reference evidence="1 2" key="1">
    <citation type="journal article" date="2014" name="BMC Genomics">
        <title>Comparative genomics of the major fungal agents of human and animal Sporotrichosis: Sporothrix schenckii and Sporothrix brasiliensis.</title>
        <authorList>
            <person name="Teixeira M.M."/>
            <person name="de Almeida L.G."/>
            <person name="Kubitschek-Barreira P."/>
            <person name="Alves F.L."/>
            <person name="Kioshima E.S."/>
            <person name="Abadio A.K."/>
            <person name="Fernandes L."/>
            <person name="Derengowski L.S."/>
            <person name="Ferreira K.S."/>
            <person name="Souza R.C."/>
            <person name="Ruiz J.C."/>
            <person name="de Andrade N.C."/>
            <person name="Paes H.C."/>
            <person name="Nicola A.M."/>
            <person name="Albuquerque P."/>
            <person name="Gerber A.L."/>
            <person name="Martins V.P."/>
            <person name="Peconick L.D."/>
            <person name="Neto A.V."/>
            <person name="Chaucanez C.B."/>
            <person name="Silva P.A."/>
            <person name="Cunha O.L."/>
            <person name="de Oliveira F.F."/>
            <person name="dos Santos T.C."/>
            <person name="Barros A.L."/>
            <person name="Soares M.A."/>
            <person name="de Oliveira L.M."/>
            <person name="Marini M.M."/>
            <person name="Villalobos-Duno H."/>
            <person name="Cunha M.M."/>
            <person name="de Hoog S."/>
            <person name="da Silveira J.F."/>
            <person name="Henrissat B."/>
            <person name="Nino-Vega G.A."/>
            <person name="Cisalpino P.S."/>
            <person name="Mora-Montes H.M."/>
            <person name="Almeida S.R."/>
            <person name="Stajich J.E."/>
            <person name="Lopes-Bezerra L.M."/>
            <person name="Vasconcelos A.T."/>
            <person name="Felipe M.S."/>
        </authorList>
    </citation>
    <scope>NUCLEOTIDE SEQUENCE [LARGE SCALE GENOMIC DNA]</scope>
    <source>
        <strain evidence="1 2">1099-18</strain>
    </source>
</reference>
<reference evidence="1 2" key="2">
    <citation type="journal article" date="2015" name="Eukaryot. Cell">
        <title>Asexual propagation of a virulent clone complex in a human and feline outbreak of sporotrichosis.</title>
        <authorList>
            <person name="Teixeira Mde M."/>
            <person name="Rodrigues A.M."/>
            <person name="Tsui C.K."/>
            <person name="de Almeida L.G."/>
            <person name="Van Diepeningen A.D."/>
            <person name="van den Ende B.G."/>
            <person name="Fernandes G.F."/>
            <person name="Kano R."/>
            <person name="Hamelin R.C."/>
            <person name="Lopes-Bezerra L.M."/>
            <person name="Vasconcelos A.T."/>
            <person name="de Hoog S."/>
            <person name="de Camargo Z.P."/>
            <person name="Felipe M.S."/>
        </authorList>
    </citation>
    <scope>NUCLEOTIDE SEQUENCE [LARGE SCALE GENOMIC DNA]</scope>
    <source>
        <strain evidence="1 2">1099-18</strain>
    </source>
</reference>
<gene>
    <name evidence="1" type="ORF">SPSK_06749</name>
</gene>
<proteinExistence type="predicted"/>
<organism evidence="1 2">
    <name type="scientific">Sporothrix schenckii 1099-18</name>
    <dbReference type="NCBI Taxonomy" id="1397361"/>
    <lineage>
        <taxon>Eukaryota</taxon>
        <taxon>Fungi</taxon>
        <taxon>Dikarya</taxon>
        <taxon>Ascomycota</taxon>
        <taxon>Pezizomycotina</taxon>
        <taxon>Sordariomycetes</taxon>
        <taxon>Sordariomycetidae</taxon>
        <taxon>Ophiostomatales</taxon>
        <taxon>Ophiostomataceae</taxon>
        <taxon>Sporothrix</taxon>
    </lineage>
</organism>
<evidence type="ECO:0000313" key="2">
    <source>
        <dbReference type="Proteomes" id="UP000033710"/>
    </source>
</evidence>
<dbReference type="AlphaFoldDB" id="A0A0F2MJP8"/>